<proteinExistence type="predicted"/>
<dbReference type="OrthoDB" id="1550901at2"/>
<evidence type="ECO:0000313" key="1">
    <source>
        <dbReference type="EMBL" id="SMX46034.1"/>
    </source>
</evidence>
<protein>
    <submittedName>
        <fullName evidence="1">Uncharacterized protein</fullName>
    </submittedName>
</protein>
<dbReference type="AlphaFoldDB" id="A0A238KT75"/>
<gene>
    <name evidence="1" type="ORF">MAA8898_03308</name>
</gene>
<dbReference type="RefSeq" id="WP_094022103.1">
    <property type="nucleotide sequence ID" value="NZ_FXYF01000009.1"/>
</dbReference>
<dbReference type="Proteomes" id="UP000207598">
    <property type="component" value="Unassembled WGS sequence"/>
</dbReference>
<organism evidence="1 2">
    <name type="scientific">Maliponia aquimaris</name>
    <dbReference type="NCBI Taxonomy" id="1673631"/>
    <lineage>
        <taxon>Bacteria</taxon>
        <taxon>Pseudomonadati</taxon>
        <taxon>Pseudomonadota</taxon>
        <taxon>Alphaproteobacteria</taxon>
        <taxon>Rhodobacterales</taxon>
        <taxon>Paracoccaceae</taxon>
        <taxon>Maliponia</taxon>
    </lineage>
</organism>
<keyword evidence="2" id="KW-1185">Reference proteome</keyword>
<accession>A0A238KT75</accession>
<evidence type="ECO:0000313" key="2">
    <source>
        <dbReference type="Proteomes" id="UP000207598"/>
    </source>
</evidence>
<reference evidence="1 2" key="1">
    <citation type="submission" date="2017-05" db="EMBL/GenBank/DDBJ databases">
        <authorList>
            <person name="Song R."/>
            <person name="Chenine A.L."/>
            <person name="Ruprecht R.M."/>
        </authorList>
    </citation>
    <scope>NUCLEOTIDE SEQUENCE [LARGE SCALE GENOMIC DNA]</scope>
    <source>
        <strain evidence="1 2">CECT 8898</strain>
    </source>
</reference>
<name>A0A238KT75_9RHOB</name>
<dbReference type="EMBL" id="FXYF01000009">
    <property type="protein sequence ID" value="SMX46034.1"/>
    <property type="molecule type" value="Genomic_DNA"/>
</dbReference>
<sequence length="263" mass="29900">MTGGFFKGPRDFDPAALKAGLAAMTTPRDRTKKLLRHTLLDQQLDAIKAVVRNHEAEREGTGHQFEILDTDPRWRGEFDGGLEARREEAFWHLTFQASAHSMSAVGMLAPFIESLFVAIFAGLRDRVALPAGHPRLTLNEKEHWNPRIYQGSKAARTDLLKGIMQLSEATGLEPHLPPQTEMTLEALFRYRNNMFHNGFEWPDGKIESFAAERSKWPEGWFEIAERNDKPWLFYMSPQFCTHCVTTVDGIIDGTGRYLKERGG</sequence>